<evidence type="ECO:0000256" key="6">
    <source>
        <dbReference type="ARBA" id="ARBA00022840"/>
    </source>
</evidence>
<dbReference type="NCBIfam" id="TIGR03399">
    <property type="entry name" value="RNA_3prim_cycl"/>
    <property type="match status" value="1"/>
</dbReference>
<dbReference type="InterPro" id="IPR023797">
    <property type="entry name" value="RNA3'_phos_cyclase_dom"/>
</dbReference>
<evidence type="ECO:0000256" key="3">
    <source>
        <dbReference type="ARBA" id="ARBA00022490"/>
    </source>
</evidence>
<dbReference type="OrthoDB" id="7994at2157"/>
<dbReference type="Pfam" id="PF01137">
    <property type="entry name" value="RTC"/>
    <property type="match status" value="1"/>
</dbReference>
<reference evidence="12" key="1">
    <citation type="submission" date="2010-11" db="EMBL/GenBank/DDBJ databases">
        <title>The complete genome of Desulfurococcus mucosus DSM 2162.</title>
        <authorList>
            <consortium name="US DOE Joint Genome Institute (JGI-PGF)"/>
            <person name="Lucas S."/>
            <person name="Copeland A."/>
            <person name="Lapidus A."/>
            <person name="Bruce D."/>
            <person name="Goodwin L."/>
            <person name="Pitluck S."/>
            <person name="Kyrpides N."/>
            <person name="Mavromatis K."/>
            <person name="Pagani I."/>
            <person name="Ivanova N."/>
            <person name="Ovchinnikova G."/>
            <person name="Chertkov O."/>
            <person name="Held B."/>
            <person name="Brettin T."/>
            <person name="Detter J.C."/>
            <person name="Tapia R."/>
            <person name="Han C."/>
            <person name="Land M."/>
            <person name="Hauser L."/>
            <person name="Markowitz V."/>
            <person name="Cheng J.-F."/>
            <person name="Hugenholtz P."/>
            <person name="Woyke T."/>
            <person name="Wu D."/>
            <person name="Wirth R."/>
            <person name="Bilek Y."/>
            <person name="Hader T."/>
            <person name="Klenk H.-P."/>
            <person name="Eisen J.A."/>
        </authorList>
    </citation>
    <scope>NUCLEOTIDE SEQUENCE [LARGE SCALE GENOMIC DNA]</scope>
    <source>
        <strain evidence="12">ATCC 35584 / DSM 2162 / JCM 9187 / O7/1</strain>
    </source>
</reference>
<proteinExistence type="inferred from homology"/>
<dbReference type="EMBL" id="CP002363">
    <property type="protein sequence ID" value="ADV65567.1"/>
    <property type="molecule type" value="Genomic_DNA"/>
</dbReference>
<dbReference type="GO" id="GO:0006396">
    <property type="term" value="P:RNA processing"/>
    <property type="evidence" value="ECO:0007669"/>
    <property type="project" value="UniProtKB-UniRule"/>
</dbReference>
<dbReference type="GeneID" id="10153992"/>
<feature type="active site" description="Tele-AMP-histidine intermediate" evidence="7">
    <location>
        <position position="319"/>
    </location>
</feature>
<sequence>MSILEIDGSIGEGGGQILRYALALSSLTLRPVRIYNIRAKRDNPGLRPQHLTAVEALRKVTGAEVEKAEVGSTEIVFKPTERRSGAMEIDIGTAGSISLVLQALLPVLVFGERDSRIRLKGGTNVPWSPPIDYISHVFLYNVRHMGVEAKVSVARRGHYPKGGGVVDVEVRHLKEPLKPVMIVKRGRITGFTIHSYCVKLPHHVAVRQLESARSTLARVFGEKIDGSIETYPPDRDPHLGPGSGVLVYAEAEPGVRLGSDSLGEKGKPAEKVGEEAALRLIEELETGMAFDRHMGDMLIPYMFLARGVSRIGVSRITLHLLTAIEVGKLFFPGADPVVDGELGKPGIVTIRGVGFQP</sequence>
<dbReference type="PROSITE" id="PS01287">
    <property type="entry name" value="RTC"/>
    <property type="match status" value="1"/>
</dbReference>
<comment type="caution">
    <text evidence="7">Lacks conserved residue(s) required for the propagation of feature annotation.</text>
</comment>
<evidence type="ECO:0000256" key="4">
    <source>
        <dbReference type="ARBA" id="ARBA00022598"/>
    </source>
</evidence>
<dbReference type="KEGG" id="dmu:Desmu_1271"/>
<protein>
    <recommendedName>
        <fullName evidence="2 7">RNA 3'-terminal phosphate cyclase</fullName>
        <shortName evidence="7">RNA cyclase</shortName>
        <shortName evidence="7">RNA-3'-phosphate cyclase</shortName>
        <ecNumber evidence="7 8">6.5.1.4</ecNumber>
    </recommendedName>
</protein>
<dbReference type="SUPFAM" id="SSF55205">
    <property type="entry name" value="EPT/RTPC-like"/>
    <property type="match status" value="1"/>
</dbReference>
<evidence type="ECO:0000256" key="5">
    <source>
        <dbReference type="ARBA" id="ARBA00022741"/>
    </source>
</evidence>
<evidence type="ECO:0000313" key="12">
    <source>
        <dbReference type="Proteomes" id="UP000001068"/>
    </source>
</evidence>
<feature type="domain" description="RNA 3'-terminal phosphate cyclase insert" evidence="10">
    <location>
        <begin position="184"/>
        <end position="285"/>
    </location>
</feature>
<dbReference type="InterPro" id="IPR017770">
    <property type="entry name" value="RNA3'_term_phos_cyc_type_1"/>
</dbReference>
<dbReference type="RefSeq" id="WP_013562789.1">
    <property type="nucleotide sequence ID" value="NC_014961.1"/>
</dbReference>
<dbReference type="InterPro" id="IPR013792">
    <property type="entry name" value="RNA3'P_cycl/enolpyr_Trfase_a/b"/>
</dbReference>
<name>E8R7A2_DESM0</name>
<feature type="domain" description="RNA 3'-terminal phosphate cyclase" evidence="9">
    <location>
        <begin position="10"/>
        <end position="331"/>
    </location>
</feature>
<feature type="binding site" evidence="7">
    <location>
        <position position="102"/>
    </location>
    <ligand>
        <name>ATP</name>
        <dbReference type="ChEBI" id="CHEBI:30616"/>
    </ligand>
</feature>
<evidence type="ECO:0000256" key="1">
    <source>
        <dbReference type="ARBA" id="ARBA00009206"/>
    </source>
</evidence>
<dbReference type="InterPro" id="IPR020719">
    <property type="entry name" value="RNA3'_term_phos_cycl-like_CS"/>
</dbReference>
<dbReference type="AlphaFoldDB" id="E8R7A2"/>
<comment type="subcellular location">
    <subcellularLocation>
        <location evidence="7">Cytoplasm</location>
    </subcellularLocation>
</comment>
<dbReference type="GO" id="GO:0003963">
    <property type="term" value="F:RNA-3'-phosphate cyclase activity"/>
    <property type="evidence" value="ECO:0007669"/>
    <property type="project" value="UniProtKB-UniRule"/>
</dbReference>
<dbReference type="Gene3D" id="3.30.360.20">
    <property type="entry name" value="RNA 3'-terminal phosphate cyclase, insert domain"/>
    <property type="match status" value="1"/>
</dbReference>
<comment type="catalytic activity">
    <reaction evidence="7">
        <text>a 3'-end 3'-phospho-ribonucleotide-RNA + ATP = a 3'-end 2',3'-cyclophospho-ribonucleotide-RNA + AMP + diphosphate</text>
        <dbReference type="Rhea" id="RHEA:23976"/>
        <dbReference type="Rhea" id="RHEA-COMP:10463"/>
        <dbReference type="Rhea" id="RHEA-COMP:10464"/>
        <dbReference type="ChEBI" id="CHEBI:30616"/>
        <dbReference type="ChEBI" id="CHEBI:33019"/>
        <dbReference type="ChEBI" id="CHEBI:83062"/>
        <dbReference type="ChEBI" id="CHEBI:83064"/>
        <dbReference type="ChEBI" id="CHEBI:456215"/>
        <dbReference type="EC" id="6.5.1.4"/>
    </reaction>
</comment>
<keyword evidence="6 7" id="KW-0067">ATP-binding</keyword>
<gene>
    <name evidence="7" type="primary">rtcA</name>
    <name evidence="11" type="ordered locus">Desmu_1271</name>
</gene>
<keyword evidence="4 7" id="KW-0436">Ligase</keyword>
<dbReference type="HAMAP" id="MF_00200">
    <property type="entry name" value="RTC"/>
    <property type="match status" value="1"/>
</dbReference>
<reference evidence="11 12" key="2">
    <citation type="journal article" date="2011" name="Stand. Genomic Sci.">
        <title>Complete genome sequence of Desulfurococcus mucosus type strain (O7/1).</title>
        <authorList>
            <person name="Wirth R."/>
            <person name="Chertkov O."/>
            <person name="Held B."/>
            <person name="Lapidus A."/>
            <person name="Nolan M."/>
            <person name="Lucas S."/>
            <person name="Hammon N."/>
            <person name="Deshpande S."/>
            <person name="Cheng J.F."/>
            <person name="Tapia R."/>
            <person name="Han C."/>
            <person name="Goodwin L."/>
            <person name="Pitluck S."/>
            <person name="Liolios K."/>
            <person name="Ioanna P."/>
            <person name="Ivanova N."/>
            <person name="Mavromatis K."/>
            <person name="Mikhailova N."/>
            <person name="Pati A."/>
            <person name="Chen A."/>
            <person name="Palaniappan K."/>
            <person name="Land M."/>
            <person name="Hauser L."/>
            <person name="Chang Y.J."/>
            <person name="Jeffries C.D."/>
            <person name="Bilek Y."/>
            <person name="Hader T."/>
            <person name="Rohde M."/>
            <person name="Spring S."/>
            <person name="Sikorski J."/>
            <person name="Goker M."/>
            <person name="Woyke T."/>
            <person name="Bristow J."/>
            <person name="Eisen J.A."/>
            <person name="Markowitz V."/>
            <person name="Hugenholtz P."/>
            <person name="Kyrpides N.C."/>
            <person name="Klenk H.P."/>
        </authorList>
    </citation>
    <scope>NUCLEOTIDE SEQUENCE [LARGE SCALE GENOMIC DNA]</scope>
    <source>
        <strain evidence="12">ATCC 35584 / DSM 2162 / JCM 9187 / O7/1</strain>
    </source>
</reference>
<dbReference type="EC" id="6.5.1.4" evidence="7 8"/>
<dbReference type="PANTHER" id="PTHR11096:SF0">
    <property type="entry name" value="RNA 3'-TERMINAL PHOSPHATE CYCLASE"/>
    <property type="match status" value="1"/>
</dbReference>
<dbReference type="InterPro" id="IPR036553">
    <property type="entry name" value="RPTC_insert"/>
</dbReference>
<comment type="function">
    <text evidence="7">Catalyzes the conversion of 3'-phosphate to a 2',3'-cyclic phosphodiester at the end of RNA. The mechanism of action of the enzyme occurs in 3 steps: (A) adenylation of the enzyme by ATP; (B) transfer of adenylate to an RNA-N3'P to produce RNA-N3'PP5'A; (C) and attack of the adjacent 2'-hydroxyl on the 3'-phosphorus in the diester linkage to produce the cyclic end product. The biological role of this enzyme is unknown but it is likely to function in some aspects of cellular RNA processing.</text>
</comment>
<evidence type="ECO:0000256" key="8">
    <source>
        <dbReference type="NCBIfam" id="TIGR03399"/>
    </source>
</evidence>
<dbReference type="PIRSF" id="PIRSF005378">
    <property type="entry name" value="RNA3'_term_phos_cycl_euk"/>
    <property type="match status" value="1"/>
</dbReference>
<keyword evidence="12" id="KW-1185">Reference proteome</keyword>
<dbReference type="STRING" id="765177.Desmu_1271"/>
<evidence type="ECO:0000259" key="9">
    <source>
        <dbReference type="Pfam" id="PF01137"/>
    </source>
</evidence>
<evidence type="ECO:0000313" key="11">
    <source>
        <dbReference type="EMBL" id="ADV65567.1"/>
    </source>
</evidence>
<dbReference type="SUPFAM" id="SSF52913">
    <property type="entry name" value="RNA 3'-terminal phosphate cyclase, RPTC, insert domain"/>
    <property type="match status" value="1"/>
</dbReference>
<dbReference type="PANTHER" id="PTHR11096">
    <property type="entry name" value="RNA 3' TERMINAL PHOSPHATE CYCLASE"/>
    <property type="match status" value="1"/>
</dbReference>
<dbReference type="CDD" id="cd00874">
    <property type="entry name" value="RNA_Cyclase_Class_II"/>
    <property type="match status" value="1"/>
</dbReference>
<dbReference type="GO" id="GO:0005737">
    <property type="term" value="C:cytoplasm"/>
    <property type="evidence" value="ECO:0007669"/>
    <property type="project" value="UniProtKB-SubCell"/>
</dbReference>
<dbReference type="eggNOG" id="arCOG04125">
    <property type="taxonomic scope" value="Archaea"/>
</dbReference>
<organism evidence="11 12">
    <name type="scientific">Desulfurococcus mucosus (strain ATCC 35584 / DSM 2162 / JCM 9187 / O7/1)</name>
    <dbReference type="NCBI Taxonomy" id="765177"/>
    <lineage>
        <taxon>Archaea</taxon>
        <taxon>Thermoproteota</taxon>
        <taxon>Thermoprotei</taxon>
        <taxon>Desulfurococcales</taxon>
        <taxon>Desulfurococcaceae</taxon>
        <taxon>Desulfurococcus</taxon>
    </lineage>
</organism>
<keyword evidence="5 7" id="KW-0547">Nucleotide-binding</keyword>
<dbReference type="InterPro" id="IPR000228">
    <property type="entry name" value="RNA3'_term_phos_cyc"/>
</dbReference>
<dbReference type="HOGENOM" id="CLU_027882_0_0_2"/>
<evidence type="ECO:0000259" key="10">
    <source>
        <dbReference type="Pfam" id="PF05189"/>
    </source>
</evidence>
<dbReference type="InterPro" id="IPR013791">
    <property type="entry name" value="RNA3'-term_phos_cycl_insert"/>
</dbReference>
<comment type="similarity">
    <text evidence="1 7">Belongs to the RNA 3'-terminal cyclase family. Type 1 subfamily.</text>
</comment>
<dbReference type="Proteomes" id="UP000001068">
    <property type="component" value="Chromosome"/>
</dbReference>
<evidence type="ECO:0000256" key="2">
    <source>
        <dbReference type="ARBA" id="ARBA00021428"/>
    </source>
</evidence>
<dbReference type="Pfam" id="PF05189">
    <property type="entry name" value="RTC_insert"/>
    <property type="match status" value="1"/>
</dbReference>
<keyword evidence="3 7" id="KW-0963">Cytoplasm</keyword>
<accession>E8R7A2</accession>
<evidence type="ECO:0000256" key="7">
    <source>
        <dbReference type="HAMAP-Rule" id="MF_00200"/>
    </source>
</evidence>
<dbReference type="GO" id="GO:0005524">
    <property type="term" value="F:ATP binding"/>
    <property type="evidence" value="ECO:0007669"/>
    <property type="project" value="UniProtKB-KW"/>
</dbReference>
<dbReference type="Gene3D" id="3.65.10.20">
    <property type="entry name" value="RNA 3'-terminal phosphate cyclase domain"/>
    <property type="match status" value="1"/>
</dbReference>
<dbReference type="InterPro" id="IPR037136">
    <property type="entry name" value="RNA3'_phos_cyclase_dom_sf"/>
</dbReference>